<sequence>MDPLSLTPGQIRFFYTRIGPSRDTAQKRSLENLLNEKEKQKIDRFVFEKDRHARRAARVFLKQILARCIGRDPDAIHFTENRYGKPALAGGITDLPIGFNLSHSGHVVVCALTLTHDIGVDIEDMQRSINLSIADRFFSNQEAQAIARADISLKQSLFYRFWTLKEAYAKATGRGLAIGLDQFSFVLDRPDIRVMFHSPSQEDSGHWQFFQFSPVPGYMAAVGVNKNTGPPLTLSVHPWVWD</sequence>
<dbReference type="EMBL" id="JACCQK010000034">
    <property type="protein sequence ID" value="MBG0778491.1"/>
    <property type="molecule type" value="Genomic_DNA"/>
</dbReference>
<dbReference type="GO" id="GO:0019878">
    <property type="term" value="P:lysine biosynthetic process via aminoadipic acid"/>
    <property type="evidence" value="ECO:0007669"/>
    <property type="project" value="TreeGrafter"/>
</dbReference>
<gene>
    <name evidence="5" type="ORF">H0S81_00975</name>
</gene>
<feature type="domain" description="4'-phosphopantetheinyl transferase N-terminal" evidence="4">
    <location>
        <begin position="31"/>
        <end position="111"/>
    </location>
</feature>
<protein>
    <submittedName>
        <fullName evidence="5">4'-phosphopantetheinyl transferase superfamily protein</fullName>
    </submittedName>
</protein>
<proteinExistence type="inferred from homology"/>
<dbReference type="InterPro" id="IPR008278">
    <property type="entry name" value="4-PPantetheinyl_Trfase_dom"/>
</dbReference>
<comment type="similarity">
    <text evidence="1">Belongs to the P-Pant transferase superfamily. Gsp/Sfp/HetI/AcpT family.</text>
</comment>
<reference evidence="5" key="1">
    <citation type="submission" date="2020-07" db="EMBL/GenBank/DDBJ databases">
        <title>Severe corrosion of carbon steel in oil field produced water can be linked to methanogenic archaea containing a special type of NiFe hydrogenase.</title>
        <authorList>
            <person name="Lahme S."/>
            <person name="Mand J."/>
            <person name="Longwell J."/>
            <person name="Smith R."/>
            <person name="Enning D."/>
        </authorList>
    </citation>
    <scope>NUCLEOTIDE SEQUENCE</scope>
    <source>
        <strain evidence="5">MIC098Bin6</strain>
    </source>
</reference>
<organism evidence="5 6">
    <name type="scientific">Desulfotignum balticum</name>
    <dbReference type="NCBI Taxonomy" id="115781"/>
    <lineage>
        <taxon>Bacteria</taxon>
        <taxon>Pseudomonadati</taxon>
        <taxon>Thermodesulfobacteriota</taxon>
        <taxon>Desulfobacteria</taxon>
        <taxon>Desulfobacterales</taxon>
        <taxon>Desulfobacteraceae</taxon>
        <taxon>Desulfotignum</taxon>
    </lineage>
</organism>
<evidence type="ECO:0000259" key="3">
    <source>
        <dbReference type="Pfam" id="PF01648"/>
    </source>
</evidence>
<accession>A0A931CW42</accession>
<dbReference type="GO" id="GO:0000287">
    <property type="term" value="F:magnesium ion binding"/>
    <property type="evidence" value="ECO:0007669"/>
    <property type="project" value="InterPro"/>
</dbReference>
<dbReference type="Gene3D" id="3.90.470.20">
    <property type="entry name" value="4'-phosphopantetheinyl transferase domain"/>
    <property type="match status" value="2"/>
</dbReference>
<evidence type="ECO:0000259" key="4">
    <source>
        <dbReference type="Pfam" id="PF22624"/>
    </source>
</evidence>
<dbReference type="Pfam" id="PF22624">
    <property type="entry name" value="AASDHPPT_N"/>
    <property type="match status" value="1"/>
</dbReference>
<comment type="caution">
    <text evidence="5">The sequence shown here is derived from an EMBL/GenBank/DDBJ whole genome shotgun (WGS) entry which is preliminary data.</text>
</comment>
<evidence type="ECO:0000256" key="1">
    <source>
        <dbReference type="ARBA" id="ARBA00010990"/>
    </source>
</evidence>
<dbReference type="Proteomes" id="UP000706172">
    <property type="component" value="Unassembled WGS sequence"/>
</dbReference>
<dbReference type="InterPro" id="IPR055066">
    <property type="entry name" value="AASDHPPT_N"/>
</dbReference>
<evidence type="ECO:0000256" key="2">
    <source>
        <dbReference type="ARBA" id="ARBA00022679"/>
    </source>
</evidence>
<keyword evidence="2 5" id="KW-0808">Transferase</keyword>
<dbReference type="Pfam" id="PF01648">
    <property type="entry name" value="ACPS"/>
    <property type="match status" value="1"/>
</dbReference>
<dbReference type="PANTHER" id="PTHR12215:SF10">
    <property type="entry name" value="L-AMINOADIPATE-SEMIALDEHYDE DEHYDROGENASE-PHOSPHOPANTETHEINYL TRANSFERASE"/>
    <property type="match status" value="1"/>
</dbReference>
<evidence type="ECO:0000313" key="6">
    <source>
        <dbReference type="Proteomes" id="UP000706172"/>
    </source>
</evidence>
<dbReference type="InterPro" id="IPR050559">
    <property type="entry name" value="P-Pant_transferase_sf"/>
</dbReference>
<dbReference type="PANTHER" id="PTHR12215">
    <property type="entry name" value="PHOSPHOPANTETHEINE TRANSFERASE"/>
    <property type="match status" value="1"/>
</dbReference>
<dbReference type="AlphaFoldDB" id="A0A931CW42"/>
<name>A0A931CW42_9BACT</name>
<evidence type="ECO:0000313" key="5">
    <source>
        <dbReference type="EMBL" id="MBG0778491.1"/>
    </source>
</evidence>
<dbReference type="SUPFAM" id="SSF56214">
    <property type="entry name" value="4'-phosphopantetheinyl transferase"/>
    <property type="match status" value="2"/>
</dbReference>
<dbReference type="GO" id="GO:0005829">
    <property type="term" value="C:cytosol"/>
    <property type="evidence" value="ECO:0007669"/>
    <property type="project" value="TreeGrafter"/>
</dbReference>
<dbReference type="GO" id="GO:0008897">
    <property type="term" value="F:holo-[acyl-carrier-protein] synthase activity"/>
    <property type="evidence" value="ECO:0007669"/>
    <property type="project" value="InterPro"/>
</dbReference>
<dbReference type="InterPro" id="IPR037143">
    <property type="entry name" value="4-PPantetheinyl_Trfase_dom_sf"/>
</dbReference>
<feature type="domain" description="4'-phosphopantetheinyl transferase" evidence="3">
    <location>
        <begin position="118"/>
        <end position="212"/>
    </location>
</feature>